<dbReference type="EMBL" id="JABEQG010000018">
    <property type="protein sequence ID" value="MBB2156755.1"/>
    <property type="molecule type" value="Genomic_DNA"/>
</dbReference>
<accession>A0A7W4I5Q4</accession>
<evidence type="ECO:0000313" key="2">
    <source>
        <dbReference type="Proteomes" id="UP000550787"/>
    </source>
</evidence>
<evidence type="ECO:0000313" key="1">
    <source>
        <dbReference type="EMBL" id="MBB2156755.1"/>
    </source>
</evidence>
<dbReference type="AlphaFoldDB" id="A0A7W4I5Q4"/>
<organism evidence="1 2">
    <name type="scientific">Gluconacetobacter diazotrophicus</name>
    <name type="common">Acetobacter diazotrophicus</name>
    <dbReference type="NCBI Taxonomy" id="33996"/>
    <lineage>
        <taxon>Bacteria</taxon>
        <taxon>Pseudomonadati</taxon>
        <taxon>Pseudomonadota</taxon>
        <taxon>Alphaproteobacteria</taxon>
        <taxon>Acetobacterales</taxon>
        <taxon>Acetobacteraceae</taxon>
        <taxon>Gluconacetobacter</taxon>
    </lineage>
</organism>
<gene>
    <name evidence="1" type="ORF">HLH33_10600</name>
</gene>
<dbReference type="Proteomes" id="UP000550787">
    <property type="component" value="Unassembled WGS sequence"/>
</dbReference>
<reference evidence="1 2" key="1">
    <citation type="submission" date="2020-04" db="EMBL/GenBank/DDBJ databases">
        <title>Description of novel Gluconacetobacter.</title>
        <authorList>
            <person name="Sombolestani A."/>
        </authorList>
    </citation>
    <scope>NUCLEOTIDE SEQUENCE [LARGE SCALE GENOMIC DNA]</scope>
    <source>
        <strain evidence="1 2">LMG 7603</strain>
    </source>
</reference>
<proteinExistence type="predicted"/>
<comment type="caution">
    <text evidence="1">The sequence shown here is derived from an EMBL/GenBank/DDBJ whole genome shotgun (WGS) entry which is preliminary data.</text>
</comment>
<dbReference type="RefSeq" id="WP_144880308.1">
    <property type="nucleotide sequence ID" value="NZ_JABEQG010000018.1"/>
</dbReference>
<name>A0A7W4I5Q4_GLUDI</name>
<protein>
    <submittedName>
        <fullName evidence="1">Uncharacterized protein</fullName>
    </submittedName>
</protein>
<sequence>MTTTFADGNSDIFPVLPAAVGPDQVGSAQSGEDGALGRVMAPVPGWCIFFCFPVWGDGSIGDAGVGETCSRCIFRPVGSFSDGGTPAGAPVGPVWPVDGVPGFEVVGGIGLRDVVPGCDDTSGCAPAGPAHHADATKPTSAIRAREVTRDMEAS</sequence>